<dbReference type="Proteomes" id="UP000245699">
    <property type="component" value="Unassembled WGS sequence"/>
</dbReference>
<evidence type="ECO:0000313" key="3">
    <source>
        <dbReference type="Proteomes" id="UP000245699"/>
    </source>
</evidence>
<keyword evidence="1" id="KW-0732">Signal</keyword>
<feature type="signal peptide" evidence="1">
    <location>
        <begin position="1"/>
        <end position="29"/>
    </location>
</feature>
<comment type="caution">
    <text evidence="2">The sequence shown here is derived from an EMBL/GenBank/DDBJ whole genome shotgun (WGS) entry which is preliminary data.</text>
</comment>
<dbReference type="OrthoDB" id="16824at2759"/>
<evidence type="ECO:0000256" key="1">
    <source>
        <dbReference type="SAM" id="SignalP"/>
    </source>
</evidence>
<organism evidence="2 3">
    <name type="scientific">Furculomyces boomerangus</name>
    <dbReference type="NCBI Taxonomy" id="61424"/>
    <lineage>
        <taxon>Eukaryota</taxon>
        <taxon>Fungi</taxon>
        <taxon>Fungi incertae sedis</taxon>
        <taxon>Zoopagomycota</taxon>
        <taxon>Kickxellomycotina</taxon>
        <taxon>Harpellomycetes</taxon>
        <taxon>Harpellales</taxon>
        <taxon>Harpellaceae</taxon>
        <taxon>Furculomyces</taxon>
    </lineage>
</organism>
<dbReference type="InterPro" id="IPR013726">
    <property type="entry name" value="Mitofissin"/>
</dbReference>
<evidence type="ECO:0008006" key="4">
    <source>
        <dbReference type="Google" id="ProtNLM"/>
    </source>
</evidence>
<reference evidence="2 3" key="1">
    <citation type="journal article" date="2018" name="MBio">
        <title>Comparative Genomics Reveals the Core Gene Toolbox for the Fungus-Insect Symbiosis.</title>
        <authorList>
            <person name="Wang Y."/>
            <person name="Stata M."/>
            <person name="Wang W."/>
            <person name="Stajich J.E."/>
            <person name="White M.M."/>
            <person name="Moncalvo J.M."/>
        </authorList>
    </citation>
    <scope>NUCLEOTIDE SEQUENCE [LARGE SCALE GENOMIC DNA]</scope>
    <source>
        <strain evidence="2 3">AUS-77-4</strain>
    </source>
</reference>
<accession>A0A2T9YC93</accession>
<evidence type="ECO:0000313" key="2">
    <source>
        <dbReference type="EMBL" id="PVU89956.1"/>
    </source>
</evidence>
<dbReference type="AlphaFoldDB" id="A0A2T9YC93"/>
<sequence length="77" mass="8748">MGFTGKLIHFTVDAVMLSTLLAGIKRSTGWTIKYEELSKEEPAAHYIGRYLDIGEKTFDFALSNMKKYPSIFEKPSK</sequence>
<keyword evidence="3" id="KW-1185">Reference proteome</keyword>
<gene>
    <name evidence="2" type="ORF">BB559_004846</name>
</gene>
<dbReference type="PANTHER" id="PTHR28075:SF1">
    <property type="entry name" value="DUF1748-DOMAIN-CONTAINING PROTEIN"/>
    <property type="match status" value="1"/>
</dbReference>
<dbReference type="STRING" id="61424.A0A2T9YC93"/>
<dbReference type="EMBL" id="MBFT01000513">
    <property type="protein sequence ID" value="PVU89956.1"/>
    <property type="molecule type" value="Genomic_DNA"/>
</dbReference>
<protein>
    <recommendedName>
        <fullName evidence="4">DUF1748-domain-containing protein</fullName>
    </recommendedName>
</protein>
<name>A0A2T9YC93_9FUNG</name>
<proteinExistence type="predicted"/>
<dbReference type="PANTHER" id="PTHR28075">
    <property type="entry name" value="CHROMOSOME 16, WHOLE GENOME SHOTGUN SEQUENCE"/>
    <property type="match status" value="1"/>
</dbReference>
<dbReference type="GO" id="GO:0005737">
    <property type="term" value="C:cytoplasm"/>
    <property type="evidence" value="ECO:0007669"/>
    <property type="project" value="TreeGrafter"/>
</dbReference>
<dbReference type="Pfam" id="PF08520">
    <property type="entry name" value="Mitofissin"/>
    <property type="match status" value="1"/>
</dbReference>
<feature type="chain" id="PRO_5015674874" description="DUF1748-domain-containing protein" evidence="1">
    <location>
        <begin position="30"/>
        <end position="77"/>
    </location>
</feature>